<feature type="region of interest" description="Disordered" evidence="1">
    <location>
        <begin position="9"/>
        <end position="28"/>
    </location>
</feature>
<proteinExistence type="predicted"/>
<comment type="caution">
    <text evidence="2">The sequence shown here is derived from an EMBL/GenBank/DDBJ whole genome shotgun (WGS) entry which is preliminary data.</text>
</comment>
<organism evidence="2 3">
    <name type="scientific">Bradyrhizobium japonicum</name>
    <dbReference type="NCBI Taxonomy" id="375"/>
    <lineage>
        <taxon>Bacteria</taxon>
        <taxon>Pseudomonadati</taxon>
        <taxon>Pseudomonadota</taxon>
        <taxon>Alphaproteobacteria</taxon>
        <taxon>Hyphomicrobiales</taxon>
        <taxon>Nitrobacteraceae</taxon>
        <taxon>Bradyrhizobium</taxon>
    </lineage>
</organism>
<sequence>MADVFDLFGDPVPPNWGERGRPQHVPTQQNRNRVSLLVALGWSPPRIAAALFVTPPTLRKHYFSELKFAQVARDRLVAQLGIKLLEGVNAGNVSAIREFQKYLERNDLMLYGQTAPQQTRKQGAADKPVKAPKLGKKEQAELDARSPDAGSTLGELMARRQQGLNS</sequence>
<name>A0ABV2RYD7_BRAJP</name>
<gene>
    <name evidence="2" type="ORF">ABIF63_006037</name>
</gene>
<evidence type="ECO:0000256" key="1">
    <source>
        <dbReference type="SAM" id="MobiDB-lite"/>
    </source>
</evidence>
<feature type="region of interest" description="Disordered" evidence="1">
    <location>
        <begin position="114"/>
        <end position="166"/>
    </location>
</feature>
<evidence type="ECO:0000313" key="2">
    <source>
        <dbReference type="EMBL" id="MET4721931.1"/>
    </source>
</evidence>
<dbReference type="RefSeq" id="WP_354270249.1">
    <property type="nucleotide sequence ID" value="NZ_JBEPTQ010000002.1"/>
</dbReference>
<protein>
    <submittedName>
        <fullName evidence="2">Uncharacterized protein</fullName>
    </submittedName>
</protein>
<keyword evidence="3" id="KW-1185">Reference proteome</keyword>
<feature type="compositionally biased region" description="Basic and acidic residues" evidence="1">
    <location>
        <begin position="123"/>
        <end position="146"/>
    </location>
</feature>
<accession>A0ABV2RYD7</accession>
<dbReference type="Proteomes" id="UP001549291">
    <property type="component" value="Unassembled WGS sequence"/>
</dbReference>
<evidence type="ECO:0000313" key="3">
    <source>
        <dbReference type="Proteomes" id="UP001549291"/>
    </source>
</evidence>
<reference evidence="2 3" key="1">
    <citation type="submission" date="2024-06" db="EMBL/GenBank/DDBJ databases">
        <title>Genomic Encyclopedia of Type Strains, Phase V (KMG-V): Genome sequencing to study the core and pangenomes of soil and plant-associated prokaryotes.</title>
        <authorList>
            <person name="Whitman W."/>
        </authorList>
    </citation>
    <scope>NUCLEOTIDE SEQUENCE [LARGE SCALE GENOMIC DNA]</scope>
    <source>
        <strain evidence="2 3">USDA 160</strain>
    </source>
</reference>
<dbReference type="EMBL" id="JBEPTQ010000002">
    <property type="protein sequence ID" value="MET4721931.1"/>
    <property type="molecule type" value="Genomic_DNA"/>
</dbReference>